<feature type="transmembrane region" description="Helical" evidence="1">
    <location>
        <begin position="20"/>
        <end position="39"/>
    </location>
</feature>
<evidence type="ECO:0000313" key="3">
    <source>
        <dbReference type="Proteomes" id="UP000727506"/>
    </source>
</evidence>
<evidence type="ECO:0000313" key="2">
    <source>
        <dbReference type="EMBL" id="MBS6941312.1"/>
    </source>
</evidence>
<feature type="transmembrane region" description="Helical" evidence="1">
    <location>
        <begin position="264"/>
        <end position="285"/>
    </location>
</feature>
<proteinExistence type="predicted"/>
<keyword evidence="1" id="KW-0472">Membrane</keyword>
<feature type="transmembrane region" description="Helical" evidence="1">
    <location>
        <begin position="82"/>
        <end position="102"/>
    </location>
</feature>
<protein>
    <submittedName>
        <fullName evidence="2">Uncharacterized protein</fullName>
    </submittedName>
</protein>
<comment type="caution">
    <text evidence="2">The sequence shown here is derived from an EMBL/GenBank/DDBJ whole genome shotgun (WGS) entry which is preliminary data.</text>
</comment>
<gene>
    <name evidence="2" type="ORF">KH142_07555</name>
</gene>
<keyword evidence="1" id="KW-1133">Transmembrane helix</keyword>
<accession>A0A943YZF4</accession>
<feature type="transmembrane region" description="Helical" evidence="1">
    <location>
        <begin position="237"/>
        <end position="257"/>
    </location>
</feature>
<keyword evidence="1" id="KW-0812">Transmembrane</keyword>
<name>A0A943YZF4_9ACTN</name>
<feature type="transmembrane region" description="Helical" evidence="1">
    <location>
        <begin position="291"/>
        <end position="314"/>
    </location>
</feature>
<feature type="transmembrane region" description="Helical" evidence="1">
    <location>
        <begin position="354"/>
        <end position="377"/>
    </location>
</feature>
<sequence length="437" mass="46926">MRQGGVFVSVVRARSLMAGLRWHHVGFAFFWATTFAALTSSSQELAGGYEAYSLCKQITVVVALAATAFVMRARERYAHAHAIMAGVLLSAGSLLFYLAFFFGEYSLAAVLAAAVFVGCSSGSFFVMWQSFYASEGASRTAICIPLSAAFSVVLCLIVAVLPAIWSVLCSVVVLPALASASLCRSLDEIEPYDTLPLSPSRRRALLRDMGKPVFCVCALGFVWRLVSGLSSSDEGSFLLLMAGMGTAVLAVTLFELFSERGFDVLAFYQVLFPAVTGVFLLLTLLGQQWMFVLPGFLMFGFEVVNLLLLITCAVYASRNELNSTTVYALCVGPTLASLPLGDAAGMVINRSEFYDFTFVVDVLFMCVYALSIVMFFVSFGKGRRKAATAHLVPDDGGASFRRFGEGAAADIERVFASGAESVRTSDAENAGGLALRL</sequence>
<reference evidence="2" key="1">
    <citation type="submission" date="2021-02" db="EMBL/GenBank/DDBJ databases">
        <title>Infant gut strain persistence is associated with maternal origin, phylogeny, and functional potential including surface adhesion and iron acquisition.</title>
        <authorList>
            <person name="Lou Y.C."/>
        </authorList>
    </citation>
    <scope>NUCLEOTIDE SEQUENCE</scope>
    <source>
        <strain evidence="2">L2_039_000G1_dasL2_039_000G1_concoct_11</strain>
    </source>
</reference>
<dbReference type="EMBL" id="JAGZSV010000158">
    <property type="protein sequence ID" value="MBS6941312.1"/>
    <property type="molecule type" value="Genomic_DNA"/>
</dbReference>
<dbReference type="AlphaFoldDB" id="A0A943YZF4"/>
<feature type="transmembrane region" description="Helical" evidence="1">
    <location>
        <begin position="108"/>
        <end position="128"/>
    </location>
</feature>
<feature type="transmembrane region" description="Helical" evidence="1">
    <location>
        <begin position="326"/>
        <end position="348"/>
    </location>
</feature>
<organism evidence="2 3">
    <name type="scientific">Slackia piriformis</name>
    <dbReference type="NCBI Taxonomy" id="626934"/>
    <lineage>
        <taxon>Bacteria</taxon>
        <taxon>Bacillati</taxon>
        <taxon>Actinomycetota</taxon>
        <taxon>Coriobacteriia</taxon>
        <taxon>Eggerthellales</taxon>
        <taxon>Eggerthellaceae</taxon>
        <taxon>Slackia</taxon>
    </lineage>
</organism>
<feature type="transmembrane region" description="Helical" evidence="1">
    <location>
        <begin position="51"/>
        <end position="70"/>
    </location>
</feature>
<dbReference type="Proteomes" id="UP000727506">
    <property type="component" value="Unassembled WGS sequence"/>
</dbReference>
<evidence type="ECO:0000256" key="1">
    <source>
        <dbReference type="SAM" id="Phobius"/>
    </source>
</evidence>